<evidence type="ECO:0000313" key="3">
    <source>
        <dbReference type="Proteomes" id="UP001476247"/>
    </source>
</evidence>
<protein>
    <submittedName>
        <fullName evidence="2">Uncharacterized protein</fullName>
    </submittedName>
</protein>
<dbReference type="EMBL" id="BAABUJ010000041">
    <property type="protein sequence ID" value="GAA5805097.1"/>
    <property type="molecule type" value="Genomic_DNA"/>
</dbReference>
<feature type="region of interest" description="Disordered" evidence="1">
    <location>
        <begin position="423"/>
        <end position="442"/>
    </location>
</feature>
<sequence>MSNDEIKQNINNSAVRRENLVREFVAYEYELEADKQVKTMRKKVEEIREVAKVCHERDNVNLEGLDGSVGSLIKTKAIDLYRNYHSLSINGKAIVALGLNSTIDLSFDHPQSQSTLFDNTQWRTLRSIYKSKRYVYEEYDSIFSILNPVFQCYNEKKPFEINWMTAYKKVKDLEKKYDHVLDASCSDVSFCVFLVFQTLMLMKYQPALFKEEIDCSEWDYVVKFWGVITERLFHDSGLRLKWGDTHITLHDTIAGGNLKVDLRIINDNMVQRYNTENDVSVMEAAEECPSDAKFISDRFKLSIENKTIIDRFLLNGVKIYSVDSLQISGLEIFFVNTYLAENGLYVTNEFKRFKVDNNIKNIENFINLASSLLCFRDECVSISNRYNEHLIKVKNENKSSKRPVNEVDDDELTLKQESIRGTWFPPRTARTPPPEIPKDLWK</sequence>
<keyword evidence="3" id="KW-1185">Reference proteome</keyword>
<name>A0ABP9YDR5_9FUNG</name>
<reference evidence="2 3" key="1">
    <citation type="submission" date="2024-04" db="EMBL/GenBank/DDBJ databases">
        <title>genome sequences of Mucor flavus KT1a and Helicostylum pulchrum KT1b strains isolation_sourced from the surface of a dry-aged beef.</title>
        <authorList>
            <person name="Toyotome T."/>
            <person name="Hosono M."/>
            <person name="Torimaru M."/>
            <person name="Fukuda K."/>
            <person name="Mikami N."/>
        </authorList>
    </citation>
    <scope>NUCLEOTIDE SEQUENCE [LARGE SCALE GENOMIC DNA]</scope>
    <source>
        <strain evidence="2 3">KT1b</strain>
    </source>
</reference>
<comment type="caution">
    <text evidence="2">The sequence shown here is derived from an EMBL/GenBank/DDBJ whole genome shotgun (WGS) entry which is preliminary data.</text>
</comment>
<accession>A0ABP9YDR5</accession>
<evidence type="ECO:0000313" key="2">
    <source>
        <dbReference type="EMBL" id="GAA5805097.1"/>
    </source>
</evidence>
<gene>
    <name evidence="2" type="ORF">HPULCUR_010610</name>
</gene>
<proteinExistence type="predicted"/>
<organism evidence="2 3">
    <name type="scientific">Helicostylum pulchrum</name>
    <dbReference type="NCBI Taxonomy" id="562976"/>
    <lineage>
        <taxon>Eukaryota</taxon>
        <taxon>Fungi</taxon>
        <taxon>Fungi incertae sedis</taxon>
        <taxon>Mucoromycota</taxon>
        <taxon>Mucoromycotina</taxon>
        <taxon>Mucoromycetes</taxon>
        <taxon>Mucorales</taxon>
        <taxon>Mucorineae</taxon>
        <taxon>Mucoraceae</taxon>
        <taxon>Helicostylum</taxon>
    </lineage>
</organism>
<dbReference type="Proteomes" id="UP001476247">
    <property type="component" value="Unassembled WGS sequence"/>
</dbReference>
<evidence type="ECO:0000256" key="1">
    <source>
        <dbReference type="SAM" id="MobiDB-lite"/>
    </source>
</evidence>